<evidence type="ECO:0000256" key="2">
    <source>
        <dbReference type="ARBA" id="ARBA00013729"/>
    </source>
</evidence>
<keyword evidence="3 8" id="KW-0805">Transcription regulation</keyword>
<evidence type="ECO:0000259" key="10">
    <source>
        <dbReference type="Pfam" id="PF01272"/>
    </source>
</evidence>
<reference evidence="12 13" key="1">
    <citation type="journal article" date="2016" name="Nat. Commun.">
        <title>Thousands of microbial genomes shed light on interconnected biogeochemical processes in an aquifer system.</title>
        <authorList>
            <person name="Anantharaman K."/>
            <person name="Brown C.T."/>
            <person name="Hug L.A."/>
            <person name="Sharon I."/>
            <person name="Castelle C.J."/>
            <person name="Probst A.J."/>
            <person name="Thomas B.C."/>
            <person name="Singh A."/>
            <person name="Wilkins M.J."/>
            <person name="Karaoz U."/>
            <person name="Brodie E.L."/>
            <person name="Williams K.H."/>
            <person name="Hubbard S.S."/>
            <person name="Banfield J.F."/>
        </authorList>
    </citation>
    <scope>NUCLEOTIDE SEQUENCE [LARGE SCALE GENOMIC DNA]</scope>
</reference>
<feature type="domain" description="Transcription elongation factor GreA/GreB N-terminal" evidence="11">
    <location>
        <begin position="4"/>
        <end position="73"/>
    </location>
</feature>
<organism evidence="12 13">
    <name type="scientific">Candidatus Yanofskybacteria bacterium RIFCSPLOWO2_02_FULL_44_18</name>
    <dbReference type="NCBI Taxonomy" id="1802705"/>
    <lineage>
        <taxon>Bacteria</taxon>
        <taxon>Candidatus Yanofskyibacteriota</taxon>
    </lineage>
</organism>
<dbReference type="HAMAP" id="MF_00105">
    <property type="entry name" value="GreA_GreB"/>
    <property type="match status" value="1"/>
</dbReference>
<dbReference type="InterPro" id="IPR036805">
    <property type="entry name" value="Tscrpt_elong_fac_GreA/B_N_sf"/>
</dbReference>
<dbReference type="InterPro" id="IPR036953">
    <property type="entry name" value="GreA/GreB_C_sf"/>
</dbReference>
<dbReference type="NCBIfam" id="NF001263">
    <property type="entry name" value="PRK00226.1-4"/>
    <property type="match status" value="1"/>
</dbReference>
<dbReference type="Proteomes" id="UP000177111">
    <property type="component" value="Unassembled WGS sequence"/>
</dbReference>
<dbReference type="NCBIfam" id="TIGR01462">
    <property type="entry name" value="greA"/>
    <property type="match status" value="1"/>
</dbReference>
<dbReference type="SUPFAM" id="SSF46557">
    <property type="entry name" value="GreA transcript cleavage protein, N-terminal domain"/>
    <property type="match status" value="1"/>
</dbReference>
<evidence type="ECO:0000256" key="1">
    <source>
        <dbReference type="ARBA" id="ARBA00008213"/>
    </source>
</evidence>
<dbReference type="GO" id="GO:0032784">
    <property type="term" value="P:regulation of DNA-templated transcription elongation"/>
    <property type="evidence" value="ECO:0007669"/>
    <property type="project" value="UniProtKB-UniRule"/>
</dbReference>
<keyword evidence="12" id="KW-0251">Elongation factor</keyword>
<dbReference type="InterPro" id="IPR001437">
    <property type="entry name" value="Tscrpt_elong_fac_GreA/B_C"/>
</dbReference>
<comment type="similarity">
    <text evidence="1 8 9">Belongs to the GreA/GreB family.</text>
</comment>
<dbReference type="GO" id="GO:0003677">
    <property type="term" value="F:DNA binding"/>
    <property type="evidence" value="ECO:0007669"/>
    <property type="project" value="UniProtKB-UniRule"/>
</dbReference>
<keyword evidence="4 8" id="KW-0238">DNA-binding</keyword>
<dbReference type="FunFam" id="3.10.50.30:FF:000001">
    <property type="entry name" value="Transcription elongation factor GreA"/>
    <property type="match status" value="1"/>
</dbReference>
<dbReference type="GO" id="GO:0070063">
    <property type="term" value="F:RNA polymerase binding"/>
    <property type="evidence" value="ECO:0007669"/>
    <property type="project" value="InterPro"/>
</dbReference>
<evidence type="ECO:0000256" key="5">
    <source>
        <dbReference type="ARBA" id="ARBA00023163"/>
    </source>
</evidence>
<dbReference type="PANTHER" id="PTHR30437">
    <property type="entry name" value="TRANSCRIPTION ELONGATION FACTOR GREA"/>
    <property type="match status" value="1"/>
</dbReference>
<sequence>MNQYLTKEGLEKLKKEMEERINTIRPEITSRIKEAKELGDLSENSEFDAAKEAQSFNEGRIEELKRLIDSAVIFSDRNNGGQVDLGSTVKVESKSGEVRTFVIVGAAESDPGKGLISNESPLGQAFIGHKKKDTLEIKTPKGTVEYKILDVH</sequence>
<evidence type="ECO:0000256" key="8">
    <source>
        <dbReference type="HAMAP-Rule" id="MF_00105"/>
    </source>
</evidence>
<dbReference type="InterPro" id="IPR006359">
    <property type="entry name" value="Tscrpt_elong_fac_GreA"/>
</dbReference>
<dbReference type="Gene3D" id="3.10.50.30">
    <property type="entry name" value="Transcription elongation factor, GreA/GreB, C-terminal domain"/>
    <property type="match status" value="1"/>
</dbReference>
<accession>A0A1F8H005</accession>
<evidence type="ECO:0000259" key="11">
    <source>
        <dbReference type="Pfam" id="PF03449"/>
    </source>
</evidence>
<evidence type="ECO:0000313" key="13">
    <source>
        <dbReference type="Proteomes" id="UP000177111"/>
    </source>
</evidence>
<gene>
    <name evidence="8" type="primary">greA</name>
    <name evidence="12" type="ORF">A3I96_01680</name>
</gene>
<evidence type="ECO:0000256" key="9">
    <source>
        <dbReference type="RuleBase" id="RU000556"/>
    </source>
</evidence>
<dbReference type="InterPro" id="IPR022691">
    <property type="entry name" value="Tscrpt_elong_fac_GreA/B_N"/>
</dbReference>
<comment type="caution">
    <text evidence="12">The sequence shown here is derived from an EMBL/GenBank/DDBJ whole genome shotgun (WGS) entry which is preliminary data.</text>
</comment>
<dbReference type="Gene3D" id="1.10.287.180">
    <property type="entry name" value="Transcription elongation factor, GreA/GreB, N-terminal domain"/>
    <property type="match status" value="1"/>
</dbReference>
<dbReference type="FunFam" id="1.10.287.180:FF:000001">
    <property type="entry name" value="Transcription elongation factor GreA"/>
    <property type="match status" value="1"/>
</dbReference>
<protein>
    <recommendedName>
        <fullName evidence="2 8">Transcription elongation factor GreA</fullName>
    </recommendedName>
    <alternativeName>
        <fullName evidence="7 8">Transcript cleavage factor GreA</fullName>
    </alternativeName>
</protein>
<comment type="function">
    <text evidence="6 8 9">Necessary for efficient RNA polymerase transcription elongation past template-encoded arresting sites. The arresting sites in DNA have the property of trapping a certain fraction of elongating RNA polymerases that pass through, resulting in locked ternary complexes. Cleavage of the nascent transcript by cleavage factors such as GreA or GreB allows the resumption of elongation from the new 3'terminus. GreA releases sequences of 2 to 3 nucleotides.</text>
</comment>
<dbReference type="SUPFAM" id="SSF54534">
    <property type="entry name" value="FKBP-like"/>
    <property type="match status" value="1"/>
</dbReference>
<dbReference type="InterPro" id="IPR023459">
    <property type="entry name" value="Tscrpt_elong_fac_GreA/B_fam"/>
</dbReference>
<keyword evidence="12" id="KW-0648">Protein biosynthesis</keyword>
<dbReference type="PIRSF" id="PIRSF006092">
    <property type="entry name" value="GreA_GreB"/>
    <property type="match status" value="1"/>
</dbReference>
<evidence type="ECO:0000256" key="6">
    <source>
        <dbReference type="ARBA" id="ARBA00024916"/>
    </source>
</evidence>
<evidence type="ECO:0000256" key="7">
    <source>
        <dbReference type="ARBA" id="ARBA00030776"/>
    </source>
</evidence>
<feature type="domain" description="Transcription elongation factor GreA/GreB C-terminal" evidence="10">
    <location>
        <begin position="81"/>
        <end position="152"/>
    </location>
</feature>
<keyword evidence="5 8" id="KW-0804">Transcription</keyword>
<dbReference type="PANTHER" id="PTHR30437:SF4">
    <property type="entry name" value="TRANSCRIPTION ELONGATION FACTOR GREA"/>
    <property type="match status" value="1"/>
</dbReference>
<dbReference type="Pfam" id="PF01272">
    <property type="entry name" value="GreA_GreB"/>
    <property type="match status" value="1"/>
</dbReference>
<evidence type="ECO:0000256" key="3">
    <source>
        <dbReference type="ARBA" id="ARBA00023015"/>
    </source>
</evidence>
<evidence type="ECO:0000256" key="4">
    <source>
        <dbReference type="ARBA" id="ARBA00023125"/>
    </source>
</evidence>
<dbReference type="AlphaFoldDB" id="A0A1F8H005"/>
<dbReference type="EMBL" id="MGKT01000006">
    <property type="protein sequence ID" value="OGN30987.1"/>
    <property type="molecule type" value="Genomic_DNA"/>
</dbReference>
<name>A0A1F8H005_9BACT</name>
<dbReference type="Pfam" id="PF03449">
    <property type="entry name" value="GreA_GreB_N"/>
    <property type="match status" value="1"/>
</dbReference>
<dbReference type="InterPro" id="IPR028624">
    <property type="entry name" value="Tscrpt_elong_fac_GreA/B"/>
</dbReference>
<evidence type="ECO:0000313" key="12">
    <source>
        <dbReference type="EMBL" id="OGN30987.1"/>
    </source>
</evidence>
<dbReference type="GO" id="GO:0006354">
    <property type="term" value="P:DNA-templated transcription elongation"/>
    <property type="evidence" value="ECO:0007669"/>
    <property type="project" value="TreeGrafter"/>
</dbReference>
<proteinExistence type="inferred from homology"/>
<dbReference type="GO" id="GO:0003746">
    <property type="term" value="F:translation elongation factor activity"/>
    <property type="evidence" value="ECO:0007669"/>
    <property type="project" value="UniProtKB-KW"/>
</dbReference>